<name>A0A814SD02_9BILA</name>
<dbReference type="InterPro" id="IPR011333">
    <property type="entry name" value="SKP1/BTB/POZ_sf"/>
</dbReference>
<organism evidence="3 5">
    <name type="scientific">Rotaria magnacalcarata</name>
    <dbReference type="NCBI Taxonomy" id="392030"/>
    <lineage>
        <taxon>Eukaryota</taxon>
        <taxon>Metazoa</taxon>
        <taxon>Spiralia</taxon>
        <taxon>Gnathifera</taxon>
        <taxon>Rotifera</taxon>
        <taxon>Eurotatoria</taxon>
        <taxon>Bdelloidea</taxon>
        <taxon>Philodinida</taxon>
        <taxon>Philodinidae</taxon>
        <taxon>Rotaria</taxon>
    </lineage>
</organism>
<comment type="caution">
    <text evidence="3">The sequence shown here is derived from an EMBL/GenBank/DDBJ whole genome shotgun (WGS) entry which is preliminary data.</text>
</comment>
<reference evidence="3" key="1">
    <citation type="submission" date="2021-02" db="EMBL/GenBank/DDBJ databases">
        <authorList>
            <person name="Nowell W R."/>
        </authorList>
    </citation>
    <scope>NUCLEOTIDE SEQUENCE</scope>
</reference>
<dbReference type="EMBL" id="CAJOBH010003427">
    <property type="protein sequence ID" value="CAF3952184.1"/>
    <property type="molecule type" value="Genomic_DNA"/>
</dbReference>
<accession>A0A814SD02</accession>
<dbReference type="PANTHER" id="PTHR14499:SF136">
    <property type="entry name" value="GH08630P"/>
    <property type="match status" value="1"/>
</dbReference>
<evidence type="ECO:0000313" key="4">
    <source>
        <dbReference type="EMBL" id="CAF3952184.1"/>
    </source>
</evidence>
<protein>
    <recommendedName>
        <fullName evidence="2">Potassium channel tetramerisation-type BTB domain-containing protein</fullName>
    </recommendedName>
</protein>
<dbReference type="EMBL" id="CAJNOV010003543">
    <property type="protein sequence ID" value="CAF1145744.1"/>
    <property type="molecule type" value="Genomic_DNA"/>
</dbReference>
<keyword evidence="1" id="KW-0732">Signal</keyword>
<dbReference type="PANTHER" id="PTHR14499">
    <property type="entry name" value="POTASSIUM CHANNEL TETRAMERIZATION DOMAIN-CONTAINING"/>
    <property type="match status" value="1"/>
</dbReference>
<feature type="signal peptide" evidence="1">
    <location>
        <begin position="1"/>
        <end position="27"/>
    </location>
</feature>
<dbReference type="Proteomes" id="UP000663855">
    <property type="component" value="Unassembled WGS sequence"/>
</dbReference>
<dbReference type="Pfam" id="PF02214">
    <property type="entry name" value="BTB_2"/>
    <property type="match status" value="1"/>
</dbReference>
<evidence type="ECO:0000313" key="3">
    <source>
        <dbReference type="EMBL" id="CAF1145744.1"/>
    </source>
</evidence>
<gene>
    <name evidence="4" type="ORF">BYL167_LOCUS11078</name>
    <name evidence="3" type="ORF">CJN711_LOCUS9277</name>
</gene>
<feature type="domain" description="Potassium channel tetramerisation-type BTB" evidence="2">
    <location>
        <begin position="80"/>
        <end position="145"/>
    </location>
</feature>
<dbReference type="AlphaFoldDB" id="A0A814SD02"/>
<dbReference type="InterPro" id="IPR003131">
    <property type="entry name" value="T1-type_BTB"/>
</dbReference>
<proteinExistence type="predicted"/>
<evidence type="ECO:0000313" key="5">
    <source>
        <dbReference type="Proteomes" id="UP000663855"/>
    </source>
</evidence>
<dbReference type="GO" id="GO:0051260">
    <property type="term" value="P:protein homooligomerization"/>
    <property type="evidence" value="ECO:0007669"/>
    <property type="project" value="InterPro"/>
</dbReference>
<sequence>MEMFSKLLFILLTICFMVICELVTVEAVGTHLESTQETVTEKISGSIDTIAYEDDMDVGGSSTVASWKDKISESLDDDIIELNVGGEKISTLRSTLTAVPKSKLAKMFMKNHESKLNLRDNMGTVFFDYNPVQFKYLLDQLRTIKRNPEMPAYAVEFQAPNGDLKANFTAMLTDLGLNPDEYLWPIYGVHRYLNVSSLIGWQECYRNTYDTPFDLLSFRISCRSTKLLVACRPIYNRNMLTLAGVGNSIDRLNKCPPNKQCLLQVDTFLGFYNRLQMAWGFEGRPEDSRSNSYFLSGLDDDGNPKKFTDYIPCDRSHEYSEYRLCWSLRSSIYRGGGDRCGSMTNIHNSAYWERIVYQPI</sequence>
<feature type="chain" id="PRO_5035685238" description="Potassium channel tetramerisation-type BTB domain-containing protein" evidence="1">
    <location>
        <begin position="28"/>
        <end position="360"/>
    </location>
</feature>
<dbReference type="Proteomes" id="UP000681967">
    <property type="component" value="Unassembled WGS sequence"/>
</dbReference>
<evidence type="ECO:0000259" key="2">
    <source>
        <dbReference type="Pfam" id="PF02214"/>
    </source>
</evidence>
<dbReference type="SUPFAM" id="SSF54695">
    <property type="entry name" value="POZ domain"/>
    <property type="match status" value="1"/>
</dbReference>
<evidence type="ECO:0000256" key="1">
    <source>
        <dbReference type="SAM" id="SignalP"/>
    </source>
</evidence>
<dbReference type="Gene3D" id="3.30.710.10">
    <property type="entry name" value="Potassium Channel Kv1.1, Chain A"/>
    <property type="match status" value="1"/>
</dbReference>